<feature type="domain" description="START" evidence="1">
    <location>
        <begin position="71"/>
        <end position="200"/>
    </location>
</feature>
<evidence type="ECO:0000313" key="4">
    <source>
        <dbReference type="Proteomes" id="UP000663829"/>
    </source>
</evidence>
<dbReference type="InterPro" id="IPR051213">
    <property type="entry name" value="START_lipid_transfer"/>
</dbReference>
<dbReference type="Proteomes" id="UP000663829">
    <property type="component" value="Unassembled WGS sequence"/>
</dbReference>
<dbReference type="PROSITE" id="PS50848">
    <property type="entry name" value="START"/>
    <property type="match status" value="1"/>
</dbReference>
<name>A0A815DVP0_9BILA</name>
<dbReference type="GO" id="GO:0005737">
    <property type="term" value="C:cytoplasm"/>
    <property type="evidence" value="ECO:0007669"/>
    <property type="project" value="UniProtKB-ARBA"/>
</dbReference>
<evidence type="ECO:0000313" key="3">
    <source>
        <dbReference type="EMBL" id="CAF4132767.1"/>
    </source>
</evidence>
<gene>
    <name evidence="2" type="ORF">GPM918_LOCUS28645</name>
    <name evidence="3" type="ORF">SRO942_LOCUS29166</name>
</gene>
<dbReference type="Pfam" id="PF01852">
    <property type="entry name" value="START"/>
    <property type="match status" value="1"/>
</dbReference>
<reference evidence="2" key="1">
    <citation type="submission" date="2021-02" db="EMBL/GenBank/DDBJ databases">
        <authorList>
            <person name="Nowell W R."/>
        </authorList>
    </citation>
    <scope>NUCLEOTIDE SEQUENCE</scope>
</reference>
<dbReference type="Proteomes" id="UP000681722">
    <property type="component" value="Unassembled WGS sequence"/>
</dbReference>
<proteinExistence type="predicted"/>
<comment type="caution">
    <text evidence="2">The sequence shown here is derived from an EMBL/GenBank/DDBJ whole genome shotgun (WGS) entry which is preliminary data.</text>
</comment>
<organism evidence="2 4">
    <name type="scientific">Didymodactylos carnosus</name>
    <dbReference type="NCBI Taxonomy" id="1234261"/>
    <lineage>
        <taxon>Eukaryota</taxon>
        <taxon>Metazoa</taxon>
        <taxon>Spiralia</taxon>
        <taxon>Gnathifera</taxon>
        <taxon>Rotifera</taxon>
        <taxon>Eurotatoria</taxon>
        <taxon>Bdelloidea</taxon>
        <taxon>Philodinida</taxon>
        <taxon>Philodinidae</taxon>
        <taxon>Didymodactylos</taxon>
    </lineage>
</organism>
<dbReference type="EMBL" id="CAJOBC010038754">
    <property type="protein sequence ID" value="CAF4132767.1"/>
    <property type="molecule type" value="Genomic_DNA"/>
</dbReference>
<dbReference type="SUPFAM" id="SSF55961">
    <property type="entry name" value="Bet v1-like"/>
    <property type="match status" value="1"/>
</dbReference>
<keyword evidence="4" id="KW-1185">Reference proteome</keyword>
<dbReference type="InterPro" id="IPR023393">
    <property type="entry name" value="START-like_dom_sf"/>
</dbReference>
<dbReference type="PANTHER" id="PTHR19308">
    <property type="entry name" value="PHOSPHATIDYLCHOLINE TRANSFER PROTEIN"/>
    <property type="match status" value="1"/>
</dbReference>
<dbReference type="GO" id="GO:0008289">
    <property type="term" value="F:lipid binding"/>
    <property type="evidence" value="ECO:0007669"/>
    <property type="project" value="InterPro"/>
</dbReference>
<protein>
    <recommendedName>
        <fullName evidence="1">START domain-containing protein</fullName>
    </recommendedName>
</protein>
<sequence length="246" mass="28394">MSNVAPYEYDESQFQSYIDEDLALIRDTIIWKEYKRSKNDDAICYTHKVDGDPIWWIKVVANVTNGIIDNVDDLLDASLKERQAQWHELYVDGGTIHRYSDTAEICYFKYSSPIKLVSPRDTCYLKIRRPLSFQSETRDYRGFILSYRSISLPCRAPVAHGYVRTVFKGAHLIEELVDGFRYTYIQHADPGGSLPKMFANRPQCDIVLKEVEGIRKAIQNPILKPNDLLVHREIGTSDLSNKNIVK</sequence>
<dbReference type="PANTHER" id="PTHR19308:SF14">
    <property type="entry name" value="START DOMAIN-CONTAINING PROTEIN"/>
    <property type="match status" value="1"/>
</dbReference>
<evidence type="ECO:0000313" key="2">
    <source>
        <dbReference type="EMBL" id="CAF1303664.1"/>
    </source>
</evidence>
<evidence type="ECO:0000259" key="1">
    <source>
        <dbReference type="PROSITE" id="PS50848"/>
    </source>
</evidence>
<dbReference type="InterPro" id="IPR002913">
    <property type="entry name" value="START_lipid-bd_dom"/>
</dbReference>
<dbReference type="AlphaFoldDB" id="A0A815DVP0"/>
<dbReference type="OrthoDB" id="9970435at2759"/>
<dbReference type="Gene3D" id="3.30.530.20">
    <property type="match status" value="1"/>
</dbReference>
<dbReference type="EMBL" id="CAJNOQ010012595">
    <property type="protein sequence ID" value="CAF1303664.1"/>
    <property type="molecule type" value="Genomic_DNA"/>
</dbReference>
<accession>A0A815DVP0</accession>